<dbReference type="InterPro" id="IPR027304">
    <property type="entry name" value="Trigger_fact/SurA_dom_sf"/>
</dbReference>
<organism evidence="3 4">
    <name type="scientific">Marinicrinis sediminis</name>
    <dbReference type="NCBI Taxonomy" id="1652465"/>
    <lineage>
        <taxon>Bacteria</taxon>
        <taxon>Bacillati</taxon>
        <taxon>Bacillota</taxon>
        <taxon>Bacilli</taxon>
        <taxon>Bacillales</taxon>
        <taxon>Paenibacillaceae</taxon>
    </lineage>
</organism>
<dbReference type="InterPro" id="IPR046357">
    <property type="entry name" value="PPIase_dom_sf"/>
</dbReference>
<dbReference type="PANTHER" id="PTHR47245">
    <property type="entry name" value="PEPTIDYLPROLYL ISOMERASE"/>
    <property type="match status" value="1"/>
</dbReference>
<dbReference type="InterPro" id="IPR000297">
    <property type="entry name" value="PPIase_PpiC"/>
</dbReference>
<dbReference type="PROSITE" id="PS50198">
    <property type="entry name" value="PPIC_PPIASE_2"/>
    <property type="match status" value="1"/>
</dbReference>
<name>A0ABW5R980_9BACL</name>
<protein>
    <submittedName>
        <fullName evidence="3">Peptidylprolyl isomerase</fullName>
        <ecNumber evidence="3">5.2.1.8</ecNumber>
    </submittedName>
</protein>
<accession>A0ABW5R980</accession>
<comment type="caution">
    <text evidence="3">The sequence shown here is derived from an EMBL/GenBank/DDBJ whole genome shotgun (WGS) entry which is preliminary data.</text>
</comment>
<dbReference type="PROSITE" id="PS51257">
    <property type="entry name" value="PROKAR_LIPOPROTEIN"/>
    <property type="match status" value="1"/>
</dbReference>
<dbReference type="InterPro" id="IPR050245">
    <property type="entry name" value="PrsA_foldase"/>
</dbReference>
<proteinExistence type="predicted"/>
<keyword evidence="1 3" id="KW-0413">Isomerase</keyword>
<dbReference type="EMBL" id="JBHUMM010000012">
    <property type="protein sequence ID" value="MFD2671538.1"/>
    <property type="molecule type" value="Genomic_DNA"/>
</dbReference>
<dbReference type="SUPFAM" id="SSF54534">
    <property type="entry name" value="FKBP-like"/>
    <property type="match status" value="1"/>
</dbReference>
<reference evidence="4" key="1">
    <citation type="journal article" date="2019" name="Int. J. Syst. Evol. Microbiol.">
        <title>The Global Catalogue of Microorganisms (GCM) 10K type strain sequencing project: providing services to taxonomists for standard genome sequencing and annotation.</title>
        <authorList>
            <consortium name="The Broad Institute Genomics Platform"/>
            <consortium name="The Broad Institute Genome Sequencing Center for Infectious Disease"/>
            <person name="Wu L."/>
            <person name="Ma J."/>
        </authorList>
    </citation>
    <scope>NUCLEOTIDE SEQUENCE [LARGE SCALE GENOMIC DNA]</scope>
    <source>
        <strain evidence="4">KCTC 33676</strain>
    </source>
</reference>
<keyword evidence="1" id="KW-0697">Rotamase</keyword>
<feature type="domain" description="PpiC" evidence="2">
    <location>
        <begin position="180"/>
        <end position="279"/>
    </location>
</feature>
<dbReference type="Proteomes" id="UP001597497">
    <property type="component" value="Unassembled WGS sequence"/>
</dbReference>
<dbReference type="PANTHER" id="PTHR47245:SF2">
    <property type="entry name" value="PEPTIDYL-PROLYL CIS-TRANS ISOMERASE HP_0175-RELATED"/>
    <property type="match status" value="1"/>
</dbReference>
<dbReference type="Pfam" id="PF13616">
    <property type="entry name" value="Rotamase_3"/>
    <property type="match status" value="1"/>
</dbReference>
<dbReference type="Gene3D" id="3.10.50.40">
    <property type="match status" value="1"/>
</dbReference>
<gene>
    <name evidence="3" type="ORF">ACFSUC_07960</name>
</gene>
<dbReference type="RefSeq" id="WP_379929011.1">
    <property type="nucleotide sequence ID" value="NZ_JBHUMM010000012.1"/>
</dbReference>
<evidence type="ECO:0000259" key="2">
    <source>
        <dbReference type="PROSITE" id="PS50198"/>
    </source>
</evidence>
<evidence type="ECO:0000313" key="3">
    <source>
        <dbReference type="EMBL" id="MFD2671538.1"/>
    </source>
</evidence>
<dbReference type="SUPFAM" id="SSF109998">
    <property type="entry name" value="Triger factor/SurA peptide-binding domain-like"/>
    <property type="match status" value="1"/>
</dbReference>
<dbReference type="GO" id="GO:0003755">
    <property type="term" value="F:peptidyl-prolyl cis-trans isomerase activity"/>
    <property type="evidence" value="ECO:0007669"/>
    <property type="project" value="UniProtKB-EC"/>
</dbReference>
<sequence>MFRSKRSVVWIGILLMAIVLAVTACGGQDQLAVYKLEPNDTDTVQVTEEEFETFKSVKEANDPYYEQRKSMDTKFEEDMLKQYIALKIFESRLSEEERDKLKQEANDAFTSMTKELETTNPDWESQWNEMLDQVDLTEDEYKEYMLLQSMAIDQIAASVSEADLKAHYEETIAADPNAYVSEVTVSHILIGTNEDRTQDEALELAESVKQKLDNGEDFAALAASYSDDPGSKDQGGTMKNANVNNFVAPFRKAVLELPLNKISDPVETTYGYHLIKVEEREVPTYEDVIETVKGQMVEQRFVAFMEQELPDHIVEMDLPA</sequence>
<evidence type="ECO:0000256" key="1">
    <source>
        <dbReference type="PROSITE-ProRule" id="PRU00278"/>
    </source>
</evidence>
<evidence type="ECO:0000313" key="4">
    <source>
        <dbReference type="Proteomes" id="UP001597497"/>
    </source>
</evidence>
<keyword evidence="4" id="KW-1185">Reference proteome</keyword>
<dbReference type="EC" id="5.2.1.8" evidence="3"/>